<evidence type="ECO:0000313" key="4">
    <source>
        <dbReference type="Proteomes" id="UP000321927"/>
    </source>
</evidence>
<evidence type="ECO:0000313" key="2">
    <source>
        <dbReference type="EMBL" id="TXD77385.1"/>
    </source>
</evidence>
<dbReference type="Proteomes" id="UP000321927">
    <property type="component" value="Unassembled WGS sequence"/>
</dbReference>
<evidence type="ECO:0000313" key="3">
    <source>
        <dbReference type="Proteomes" id="UP000249115"/>
    </source>
</evidence>
<dbReference type="InterPro" id="IPR018490">
    <property type="entry name" value="cNMP-bd_dom_sf"/>
</dbReference>
<comment type="caution">
    <text evidence="1">The sequence shown here is derived from an EMBL/GenBank/DDBJ whole genome shotgun (WGS) entry which is preliminary data.</text>
</comment>
<dbReference type="RefSeq" id="WP_086501246.1">
    <property type="nucleotide sequence ID" value="NZ_MSSV01000007.1"/>
</dbReference>
<sequence length="196" mass="22781">MEEKYRKLLMDDVRQLLDLPEEDFSLIFPKMELKRMKRGRVLKGSGESDVVSRYLVEGFIGAYSLINTKHSLSVIFKTTDTVFDDRSFRTGIPSDSILKCISDVAFYEFTLDSERDVLGRQPRLVTLAHKISLRINERNSTVFELSKKGLENGYEDLMMFFPGLETEITNGDLGDFFRISRRTVERFKHDFKNAKQ</sequence>
<dbReference type="AlphaFoldDB" id="A0A2W7RXN3"/>
<dbReference type="OrthoDB" id="823735at2"/>
<name>A0A2W7RXN3_9BACT</name>
<gene>
    <name evidence="2" type="ORF">ESW18_11295</name>
    <name evidence="1" type="ORF">LV84_01380</name>
</gene>
<protein>
    <submittedName>
        <fullName evidence="1">CRP-like cAMP-binding protein</fullName>
    </submittedName>
</protein>
<dbReference type="InterPro" id="IPR014710">
    <property type="entry name" value="RmlC-like_jellyroll"/>
</dbReference>
<evidence type="ECO:0000313" key="1">
    <source>
        <dbReference type="EMBL" id="PZX59349.1"/>
    </source>
</evidence>
<proteinExistence type="predicted"/>
<accession>A0A2W7RXN3</accession>
<dbReference type="EMBL" id="VORV01000007">
    <property type="protein sequence ID" value="TXD77385.1"/>
    <property type="molecule type" value="Genomic_DNA"/>
</dbReference>
<dbReference type="EMBL" id="QKZU01000004">
    <property type="protein sequence ID" value="PZX59349.1"/>
    <property type="molecule type" value="Genomic_DNA"/>
</dbReference>
<dbReference type="SUPFAM" id="SSF51206">
    <property type="entry name" value="cAMP-binding domain-like"/>
    <property type="match status" value="1"/>
</dbReference>
<organism evidence="1 3">
    <name type="scientific">Algoriphagus ratkowskyi</name>
    <dbReference type="NCBI Taxonomy" id="57028"/>
    <lineage>
        <taxon>Bacteria</taxon>
        <taxon>Pseudomonadati</taxon>
        <taxon>Bacteroidota</taxon>
        <taxon>Cytophagia</taxon>
        <taxon>Cytophagales</taxon>
        <taxon>Cyclobacteriaceae</taxon>
        <taxon>Algoriphagus</taxon>
    </lineage>
</organism>
<reference evidence="1 3" key="1">
    <citation type="submission" date="2018-06" db="EMBL/GenBank/DDBJ databases">
        <title>Genomic Encyclopedia of Archaeal and Bacterial Type Strains, Phase II (KMG-II): from individual species to whole genera.</title>
        <authorList>
            <person name="Goeker M."/>
        </authorList>
    </citation>
    <scope>NUCLEOTIDE SEQUENCE [LARGE SCALE GENOMIC DNA]</scope>
    <source>
        <strain evidence="1 3">DSM 22686</strain>
    </source>
</reference>
<reference evidence="2 4" key="2">
    <citation type="submission" date="2019-08" db="EMBL/GenBank/DDBJ databases">
        <title>Genome of Algoriphagus ratkowskyi IC026.</title>
        <authorList>
            <person name="Bowman J.P."/>
        </authorList>
    </citation>
    <scope>NUCLEOTIDE SEQUENCE [LARGE SCALE GENOMIC DNA]</scope>
    <source>
        <strain evidence="2 4">IC026</strain>
    </source>
</reference>
<dbReference type="Gene3D" id="2.60.120.10">
    <property type="entry name" value="Jelly Rolls"/>
    <property type="match status" value="1"/>
</dbReference>
<keyword evidence="4" id="KW-1185">Reference proteome</keyword>
<dbReference type="Proteomes" id="UP000249115">
    <property type="component" value="Unassembled WGS sequence"/>
</dbReference>